<dbReference type="GO" id="GO:0016645">
    <property type="term" value="F:oxidoreductase activity, acting on the CH-NH group of donors"/>
    <property type="evidence" value="ECO:0007669"/>
    <property type="project" value="InterPro"/>
</dbReference>
<dbReference type="EMBL" id="CP017766">
    <property type="protein sequence ID" value="AUB56230.1"/>
    <property type="molecule type" value="Genomic_DNA"/>
</dbReference>
<evidence type="ECO:0000259" key="1">
    <source>
        <dbReference type="Pfam" id="PF05430"/>
    </source>
</evidence>
<dbReference type="OrthoDB" id="1018at2157"/>
<dbReference type="InterPro" id="IPR029063">
    <property type="entry name" value="SAM-dependent_MTases_sf"/>
</dbReference>
<organism evidence="2 3">
    <name type="scientific">Methanobacterium subterraneum</name>
    <dbReference type="NCBI Taxonomy" id="59277"/>
    <lineage>
        <taxon>Archaea</taxon>
        <taxon>Methanobacteriati</taxon>
        <taxon>Methanobacteriota</taxon>
        <taxon>Methanomada group</taxon>
        <taxon>Methanobacteria</taxon>
        <taxon>Methanobacteriales</taxon>
        <taxon>Methanobacteriaceae</taxon>
        <taxon>Methanobacterium</taxon>
    </lineage>
</organism>
<dbReference type="InterPro" id="IPR008471">
    <property type="entry name" value="MnmC-like_methylTransf"/>
</dbReference>
<proteinExistence type="predicted"/>
<dbReference type="RefSeq" id="WP_100906204.1">
    <property type="nucleotide sequence ID" value="NZ_CP017766.1"/>
</dbReference>
<dbReference type="SUPFAM" id="SSF53335">
    <property type="entry name" value="S-adenosyl-L-methionine-dependent methyltransferases"/>
    <property type="match status" value="1"/>
</dbReference>
<evidence type="ECO:0000313" key="2">
    <source>
        <dbReference type="EMBL" id="AUB56230.1"/>
    </source>
</evidence>
<gene>
    <name evidence="2" type="ORF">BK007_09550</name>
</gene>
<dbReference type="Pfam" id="PF05430">
    <property type="entry name" value="Methyltransf_30"/>
    <property type="match status" value="1"/>
</dbReference>
<dbReference type="Gene3D" id="3.40.50.150">
    <property type="entry name" value="Vaccinia Virus protein VP39"/>
    <property type="match status" value="1"/>
</dbReference>
<dbReference type="Proteomes" id="UP000232806">
    <property type="component" value="Chromosome"/>
</dbReference>
<name>A0A2H4VDV5_9EURY</name>
<dbReference type="AlphaFoldDB" id="A0A2H4VDV5"/>
<dbReference type="GeneID" id="35121846"/>
<feature type="domain" description="MnmC-like methyltransferase" evidence="1">
    <location>
        <begin position="169"/>
        <end position="273"/>
    </location>
</feature>
<sequence length="421" mass="47675">MNPIKNPFYNPLIPEEGVISLVKEWSEREKKGDRNARQDAVFKIEKYLMKTADGSYTLQSDVRDKSSETMHTRHGAFYEANEKFVNPSGIENKEKIAILDICSGLGINASAALENLLYSESDVKLEMIEIDMVEISWETLAASLIIPSPSESHLLVKKAIENYLIKQGMLQFPKEEKEIPDHVNIRVYCKDAREMVTEIPKTRRYDAVFLDPFSPAKSPELYSYEFLSEISSLLKADGVILTYTSAAPVRYAIMDIGLEVGEGPEIGRSGGTIASYDLNKIPHDLSENDERMIALSDAGIPYRDPELNLSAEKIIENRQVERITIRGVTKMASTVKTPVKLVTDLDDERQKRRVLKHLKKFGIDDLNSLKSRFLVCPQFSNCICNCGHGRPSTSRARIKEMEKRLEIITNGNFKNDRLNNH</sequence>
<dbReference type="CDD" id="cd02440">
    <property type="entry name" value="AdoMet_MTases"/>
    <property type="match status" value="1"/>
</dbReference>
<dbReference type="PANTHER" id="PTHR39963">
    <property type="entry name" value="SLL0983 PROTEIN"/>
    <property type="match status" value="1"/>
</dbReference>
<reference evidence="2 3" key="1">
    <citation type="submission" date="2016-10" db="EMBL/GenBank/DDBJ databases">
        <title>Comparative genomics between deep and shallow subseafloor isolates.</title>
        <authorList>
            <person name="Ishii S."/>
            <person name="Miller J.R."/>
            <person name="Sutton G."/>
            <person name="Suzuki S."/>
            <person name="Methe B."/>
            <person name="Inagaki F."/>
            <person name="Imachi H."/>
        </authorList>
    </citation>
    <scope>NUCLEOTIDE SEQUENCE [LARGE SCALE GENOMIC DNA]</scope>
    <source>
        <strain evidence="2 3">MO-MB1</strain>
    </source>
</reference>
<accession>A0A2H4VDV5</accession>
<protein>
    <recommendedName>
        <fullName evidence="1">MnmC-like methyltransferase domain-containing protein</fullName>
    </recommendedName>
</protein>
<evidence type="ECO:0000313" key="3">
    <source>
        <dbReference type="Proteomes" id="UP000232806"/>
    </source>
</evidence>
<dbReference type="PANTHER" id="PTHR39963:SF1">
    <property type="entry name" value="MNMC-LIKE METHYLTRANSFERASE DOMAIN-CONTAINING PROTEIN"/>
    <property type="match status" value="1"/>
</dbReference>